<dbReference type="Pfam" id="PF13439">
    <property type="entry name" value="Glyco_transf_4"/>
    <property type="match status" value="1"/>
</dbReference>
<dbReference type="AlphaFoldDB" id="X1HCE0"/>
<comment type="caution">
    <text evidence="3">The sequence shown here is derived from an EMBL/GenBank/DDBJ whole genome shotgun (WGS) entry which is preliminary data.</text>
</comment>
<dbReference type="GO" id="GO:0016757">
    <property type="term" value="F:glycosyltransferase activity"/>
    <property type="evidence" value="ECO:0007669"/>
    <property type="project" value="TreeGrafter"/>
</dbReference>
<reference evidence="3" key="1">
    <citation type="journal article" date="2014" name="Front. Microbiol.">
        <title>High frequency of phylogenetically diverse reductive dehalogenase-homologous genes in deep subseafloor sedimentary metagenomes.</title>
        <authorList>
            <person name="Kawai M."/>
            <person name="Futagami T."/>
            <person name="Toyoda A."/>
            <person name="Takaki Y."/>
            <person name="Nishi S."/>
            <person name="Hori S."/>
            <person name="Arai W."/>
            <person name="Tsubouchi T."/>
            <person name="Morono Y."/>
            <person name="Uchiyama I."/>
            <person name="Ito T."/>
            <person name="Fujiyama A."/>
            <person name="Inagaki F."/>
            <person name="Takami H."/>
        </authorList>
    </citation>
    <scope>NUCLEOTIDE SEQUENCE</scope>
    <source>
        <strain evidence="3">Expedition CK06-06</strain>
    </source>
</reference>
<proteinExistence type="predicted"/>
<organism evidence="3">
    <name type="scientific">marine sediment metagenome</name>
    <dbReference type="NCBI Taxonomy" id="412755"/>
    <lineage>
        <taxon>unclassified sequences</taxon>
        <taxon>metagenomes</taxon>
        <taxon>ecological metagenomes</taxon>
    </lineage>
</organism>
<evidence type="ECO:0000313" key="3">
    <source>
        <dbReference type="EMBL" id="GAH54750.1"/>
    </source>
</evidence>
<dbReference type="PANTHER" id="PTHR46401:SF2">
    <property type="entry name" value="GLYCOSYLTRANSFERASE WBBK-RELATED"/>
    <property type="match status" value="1"/>
</dbReference>
<protein>
    <recommendedName>
        <fullName evidence="2">Glycosyltransferase subfamily 4-like N-terminal domain-containing protein</fullName>
    </recommendedName>
</protein>
<dbReference type="GO" id="GO:0009103">
    <property type="term" value="P:lipopolysaccharide biosynthetic process"/>
    <property type="evidence" value="ECO:0007669"/>
    <property type="project" value="TreeGrafter"/>
</dbReference>
<sequence>MRIGINTLVAVPSEIGGAQTYLRKLIENLAKIDKLNEYFLFVAPWNKDLFQMRQKNFQQIVCNIPRKFLTIRVLYEQMILPISAWKSNIDLLHSPASVSPFVLPCPSVLTIHDVSPFVFPELIPPVFRYYWNITFKMSARVAYLIITVSHSTEKDLVKFLDVSEEKIEVIYHGSGLETPELQDKSYLGSVQNKGKNDAPYILWVGRMYHHKNLTRLAYAYNKLIRTYQSIKHRLV</sequence>
<dbReference type="PANTHER" id="PTHR46401">
    <property type="entry name" value="GLYCOSYLTRANSFERASE WBBK-RELATED"/>
    <property type="match status" value="1"/>
</dbReference>
<feature type="non-terminal residue" evidence="3">
    <location>
        <position position="235"/>
    </location>
</feature>
<evidence type="ECO:0000256" key="1">
    <source>
        <dbReference type="ARBA" id="ARBA00022679"/>
    </source>
</evidence>
<gene>
    <name evidence="3" type="ORF">S03H2_30248</name>
</gene>
<keyword evidence="1" id="KW-0808">Transferase</keyword>
<dbReference type="Gene3D" id="3.40.50.2000">
    <property type="entry name" value="Glycogen Phosphorylase B"/>
    <property type="match status" value="2"/>
</dbReference>
<dbReference type="EMBL" id="BARU01018291">
    <property type="protein sequence ID" value="GAH54750.1"/>
    <property type="molecule type" value="Genomic_DNA"/>
</dbReference>
<feature type="domain" description="Glycosyltransferase subfamily 4-like N-terminal" evidence="2">
    <location>
        <begin position="15"/>
        <end position="173"/>
    </location>
</feature>
<name>X1HCE0_9ZZZZ</name>
<accession>X1HCE0</accession>
<dbReference type="SUPFAM" id="SSF53756">
    <property type="entry name" value="UDP-Glycosyltransferase/glycogen phosphorylase"/>
    <property type="match status" value="1"/>
</dbReference>
<dbReference type="InterPro" id="IPR028098">
    <property type="entry name" value="Glyco_trans_4-like_N"/>
</dbReference>
<evidence type="ECO:0000259" key="2">
    <source>
        <dbReference type="Pfam" id="PF13439"/>
    </source>
</evidence>